<gene>
    <name evidence="1" type="ORF">MHI_LOCUS896930</name>
</gene>
<name>A0A6V7HH72_9HYME</name>
<dbReference type="EMBL" id="CAJDYZ010011807">
    <property type="protein sequence ID" value="CAD1480104.1"/>
    <property type="molecule type" value="Genomic_DNA"/>
</dbReference>
<dbReference type="AlphaFoldDB" id="A0A6V7HH72"/>
<sequence length="129" mass="15076">VCVETSGSKFEIDLIKTNEFRTNEVPLYRENVRLVVTDTHFNCILKVRGFSKPVSRRHRLLHSVKLIDVLLCSRWYSVMYKKFSNRLSGGMADSWHGTPFRHHDAVEFHRARGENRASSMQSEKSRKSH</sequence>
<accession>A0A6V7HH72</accession>
<dbReference type="Proteomes" id="UP000752696">
    <property type="component" value="Unassembled WGS sequence"/>
</dbReference>
<evidence type="ECO:0000313" key="1">
    <source>
        <dbReference type="EMBL" id="CAD1480104.1"/>
    </source>
</evidence>
<organism evidence="1 2">
    <name type="scientific">Heterotrigona itama</name>
    <dbReference type="NCBI Taxonomy" id="395501"/>
    <lineage>
        <taxon>Eukaryota</taxon>
        <taxon>Metazoa</taxon>
        <taxon>Ecdysozoa</taxon>
        <taxon>Arthropoda</taxon>
        <taxon>Hexapoda</taxon>
        <taxon>Insecta</taxon>
        <taxon>Pterygota</taxon>
        <taxon>Neoptera</taxon>
        <taxon>Endopterygota</taxon>
        <taxon>Hymenoptera</taxon>
        <taxon>Apocrita</taxon>
        <taxon>Aculeata</taxon>
        <taxon>Apoidea</taxon>
        <taxon>Anthophila</taxon>
        <taxon>Apidae</taxon>
        <taxon>Heterotrigona</taxon>
    </lineage>
</organism>
<feature type="non-terminal residue" evidence="1">
    <location>
        <position position="129"/>
    </location>
</feature>
<proteinExistence type="predicted"/>
<comment type="caution">
    <text evidence="1">The sequence shown here is derived from an EMBL/GenBank/DDBJ whole genome shotgun (WGS) entry which is preliminary data.</text>
</comment>
<feature type="non-terminal residue" evidence="1">
    <location>
        <position position="1"/>
    </location>
</feature>
<keyword evidence="2" id="KW-1185">Reference proteome</keyword>
<reference evidence="1" key="1">
    <citation type="submission" date="2020-07" db="EMBL/GenBank/DDBJ databases">
        <authorList>
            <person name="Nazaruddin N."/>
        </authorList>
    </citation>
    <scope>NUCLEOTIDE SEQUENCE</scope>
</reference>
<protein>
    <submittedName>
        <fullName evidence="1">Uncharacterized protein</fullName>
    </submittedName>
</protein>
<evidence type="ECO:0000313" key="2">
    <source>
        <dbReference type="Proteomes" id="UP000752696"/>
    </source>
</evidence>